<feature type="domain" description="PAC" evidence="12">
    <location>
        <begin position="81"/>
        <end position="133"/>
    </location>
</feature>
<keyword evidence="11" id="KW-0843">Virulence</keyword>
<evidence type="ECO:0000256" key="4">
    <source>
        <dbReference type="ARBA" id="ARBA00022630"/>
    </source>
</evidence>
<keyword evidence="7" id="KW-0677">Repeat</keyword>
<evidence type="ECO:0000256" key="8">
    <source>
        <dbReference type="ARBA" id="ARBA00022741"/>
    </source>
</evidence>
<organism evidence="13 14">
    <name type="scientific">Novosphingobium cyanobacteriorum</name>
    <dbReference type="NCBI Taxonomy" id="3024215"/>
    <lineage>
        <taxon>Bacteria</taxon>
        <taxon>Pseudomonadati</taxon>
        <taxon>Pseudomonadota</taxon>
        <taxon>Alphaproteobacteria</taxon>
        <taxon>Sphingomonadales</taxon>
        <taxon>Sphingomonadaceae</taxon>
        <taxon>Novosphingobium</taxon>
    </lineage>
</organism>
<dbReference type="Gene3D" id="3.30.450.20">
    <property type="entry name" value="PAS domain"/>
    <property type="match status" value="1"/>
</dbReference>
<comment type="catalytic activity">
    <reaction evidence="1">
        <text>ATP + protein L-histidine = ADP + protein N-phospho-L-histidine.</text>
        <dbReference type="EC" id="2.7.13.3"/>
    </reaction>
</comment>
<sequence>MLSKADLSPESLSRVLEQSSDCVKLVDADGALLWMNPNGQCAMEVGDFQSLGGKEWASLWPVETRPLIREAMAAAASGQISRLEAFCPTAKGSPRWWEVSISAVRSPEGAHTGFISISRDVSQLHADREALQTLLAEMRHRLKNSFAMVCAMLRSMARGHEGNTAFAGEMVARISALATAQTLFDGEQAVTALDDLLGTLISPFRDEDRPLIALTCPQAHEVSREHADAISLVIGELTVNSTKHGAIGHGGSITLCALVEDMPDTRQLAITWSEQGHRPVAGTSRPGGQGLTLIERICRARGGSFTIEWQEQGLDARLILPVPAAA</sequence>
<keyword evidence="5" id="KW-0288">FMN</keyword>
<evidence type="ECO:0000256" key="10">
    <source>
        <dbReference type="ARBA" id="ARBA00022840"/>
    </source>
</evidence>
<dbReference type="PANTHER" id="PTHR41523">
    <property type="entry name" value="TWO-COMPONENT SYSTEM SENSOR PROTEIN"/>
    <property type="match status" value="1"/>
</dbReference>
<evidence type="ECO:0000256" key="9">
    <source>
        <dbReference type="ARBA" id="ARBA00022777"/>
    </source>
</evidence>
<dbReference type="InterPro" id="IPR000700">
    <property type="entry name" value="PAS-assoc_C"/>
</dbReference>
<dbReference type="Gene3D" id="3.30.565.10">
    <property type="entry name" value="Histidine kinase-like ATPase, C-terminal domain"/>
    <property type="match status" value="1"/>
</dbReference>
<keyword evidence="4" id="KW-0285">Flavoprotein</keyword>
<evidence type="ECO:0000256" key="11">
    <source>
        <dbReference type="ARBA" id="ARBA00023026"/>
    </source>
</evidence>
<dbReference type="Pfam" id="PF07536">
    <property type="entry name" value="HWE_HK"/>
    <property type="match status" value="1"/>
</dbReference>
<dbReference type="NCBIfam" id="TIGR00229">
    <property type="entry name" value="sensory_box"/>
    <property type="match status" value="1"/>
</dbReference>
<keyword evidence="9" id="KW-0418">Kinase</keyword>
<dbReference type="InterPro" id="IPR000014">
    <property type="entry name" value="PAS"/>
</dbReference>
<dbReference type="InterPro" id="IPR011102">
    <property type="entry name" value="Sig_transdc_His_kinase_HWE"/>
</dbReference>
<dbReference type="Pfam" id="PF08448">
    <property type="entry name" value="PAS_4"/>
    <property type="match status" value="1"/>
</dbReference>
<accession>A0ABT6CFY6</accession>
<keyword evidence="8" id="KW-0547">Nucleotide-binding</keyword>
<evidence type="ECO:0000256" key="6">
    <source>
        <dbReference type="ARBA" id="ARBA00022679"/>
    </source>
</evidence>
<keyword evidence="6" id="KW-0808">Transferase</keyword>
<evidence type="ECO:0000259" key="12">
    <source>
        <dbReference type="PROSITE" id="PS50113"/>
    </source>
</evidence>
<dbReference type="EC" id="2.7.13.3" evidence="2"/>
<keyword evidence="10" id="KW-0067">ATP-binding</keyword>
<gene>
    <name evidence="13" type="ORF">POM99_06455</name>
</gene>
<dbReference type="InterPro" id="IPR036890">
    <property type="entry name" value="HATPase_C_sf"/>
</dbReference>
<dbReference type="SUPFAM" id="SSF55785">
    <property type="entry name" value="PYP-like sensor domain (PAS domain)"/>
    <property type="match status" value="1"/>
</dbReference>
<reference evidence="13 14" key="1">
    <citation type="submission" date="2023-03" db="EMBL/GenBank/DDBJ databases">
        <title>Novosphingobium cyanobacteriorum sp. nov., isolated from a eutrophic reservoir during the Microcystis bloom period.</title>
        <authorList>
            <person name="Kang M."/>
            <person name="Le V."/>
            <person name="Ko S.-R."/>
            <person name="Lee S.-A."/>
            <person name="Ahn C.-Y."/>
        </authorList>
    </citation>
    <scope>NUCLEOTIDE SEQUENCE [LARGE SCALE GENOMIC DNA]</scope>
    <source>
        <strain evidence="13 14">HBC54</strain>
    </source>
</reference>
<dbReference type="InterPro" id="IPR035965">
    <property type="entry name" value="PAS-like_dom_sf"/>
</dbReference>
<comment type="caution">
    <text evidence="13">The sequence shown here is derived from an EMBL/GenBank/DDBJ whole genome shotgun (WGS) entry which is preliminary data.</text>
</comment>
<protein>
    <recommendedName>
        <fullName evidence="2">histidine kinase</fullName>
        <ecNumber evidence="2">2.7.13.3</ecNumber>
    </recommendedName>
</protein>
<name>A0ABT6CFY6_9SPHN</name>
<evidence type="ECO:0000256" key="1">
    <source>
        <dbReference type="ARBA" id="ARBA00000085"/>
    </source>
</evidence>
<keyword evidence="14" id="KW-1185">Reference proteome</keyword>
<dbReference type="PANTHER" id="PTHR41523:SF8">
    <property type="entry name" value="ETHYLENE RESPONSE SENSOR PROTEIN"/>
    <property type="match status" value="1"/>
</dbReference>
<dbReference type="PROSITE" id="PS50113">
    <property type="entry name" value="PAC"/>
    <property type="match status" value="1"/>
</dbReference>
<keyword evidence="3" id="KW-0597">Phosphoprotein</keyword>
<evidence type="ECO:0000313" key="13">
    <source>
        <dbReference type="EMBL" id="MDF8332833.1"/>
    </source>
</evidence>
<evidence type="ECO:0000256" key="7">
    <source>
        <dbReference type="ARBA" id="ARBA00022737"/>
    </source>
</evidence>
<evidence type="ECO:0000256" key="3">
    <source>
        <dbReference type="ARBA" id="ARBA00022553"/>
    </source>
</evidence>
<dbReference type="SMART" id="SM00911">
    <property type="entry name" value="HWE_HK"/>
    <property type="match status" value="1"/>
</dbReference>
<evidence type="ECO:0000313" key="14">
    <source>
        <dbReference type="Proteomes" id="UP001222770"/>
    </source>
</evidence>
<dbReference type="EMBL" id="JAROCY010000005">
    <property type="protein sequence ID" value="MDF8332833.1"/>
    <property type="molecule type" value="Genomic_DNA"/>
</dbReference>
<evidence type="ECO:0000256" key="2">
    <source>
        <dbReference type="ARBA" id="ARBA00012438"/>
    </source>
</evidence>
<dbReference type="InterPro" id="IPR013656">
    <property type="entry name" value="PAS_4"/>
</dbReference>
<dbReference type="SUPFAM" id="SSF55874">
    <property type="entry name" value="ATPase domain of HSP90 chaperone/DNA topoisomerase II/histidine kinase"/>
    <property type="match status" value="1"/>
</dbReference>
<dbReference type="RefSeq" id="WP_277276037.1">
    <property type="nucleotide sequence ID" value="NZ_JAROCY010000005.1"/>
</dbReference>
<evidence type="ECO:0000256" key="5">
    <source>
        <dbReference type="ARBA" id="ARBA00022643"/>
    </source>
</evidence>
<dbReference type="CDD" id="cd00130">
    <property type="entry name" value="PAS"/>
    <property type="match status" value="1"/>
</dbReference>
<dbReference type="Proteomes" id="UP001222770">
    <property type="component" value="Unassembled WGS sequence"/>
</dbReference>
<proteinExistence type="predicted"/>